<feature type="compositionally biased region" description="Polar residues" evidence="1">
    <location>
        <begin position="155"/>
        <end position="172"/>
    </location>
</feature>
<evidence type="ECO:0000313" key="3">
    <source>
        <dbReference type="Proteomes" id="UP001066276"/>
    </source>
</evidence>
<evidence type="ECO:0000313" key="2">
    <source>
        <dbReference type="EMBL" id="KAJ1178223.1"/>
    </source>
</evidence>
<dbReference type="EMBL" id="JANPWB010000006">
    <property type="protein sequence ID" value="KAJ1178223.1"/>
    <property type="molecule type" value="Genomic_DNA"/>
</dbReference>
<keyword evidence="3" id="KW-1185">Reference proteome</keyword>
<dbReference type="Proteomes" id="UP001066276">
    <property type="component" value="Chromosome 3_2"/>
</dbReference>
<proteinExistence type="predicted"/>
<feature type="region of interest" description="Disordered" evidence="1">
    <location>
        <begin position="85"/>
        <end position="180"/>
    </location>
</feature>
<reference evidence="2" key="1">
    <citation type="journal article" date="2022" name="bioRxiv">
        <title>Sequencing and chromosome-scale assembly of the giantPleurodeles waltlgenome.</title>
        <authorList>
            <person name="Brown T."/>
            <person name="Elewa A."/>
            <person name="Iarovenko S."/>
            <person name="Subramanian E."/>
            <person name="Araus A.J."/>
            <person name="Petzold A."/>
            <person name="Susuki M."/>
            <person name="Suzuki K.-i.T."/>
            <person name="Hayashi T."/>
            <person name="Toyoda A."/>
            <person name="Oliveira C."/>
            <person name="Osipova E."/>
            <person name="Leigh N.D."/>
            <person name="Simon A."/>
            <person name="Yun M.H."/>
        </authorList>
    </citation>
    <scope>NUCLEOTIDE SEQUENCE</scope>
    <source>
        <strain evidence="2">20211129_DDA</strain>
        <tissue evidence="2">Liver</tissue>
    </source>
</reference>
<name>A0AAV7TR81_PLEWA</name>
<feature type="region of interest" description="Disordered" evidence="1">
    <location>
        <begin position="26"/>
        <end position="65"/>
    </location>
</feature>
<dbReference type="AlphaFoldDB" id="A0AAV7TR81"/>
<evidence type="ECO:0000256" key="1">
    <source>
        <dbReference type="SAM" id="MobiDB-lite"/>
    </source>
</evidence>
<sequence>MDRVCNYPWFVTEIPTTRLFQSFEWRPTPQRGAPHDRHRAHRSRLALPREASKAGGPLSSNDSFNRVQDSLNARSVGQLLRRTAFQVPQTLRLAQKNRSQPLRGTACRRRDPAAQRGPRSTATLRRGASVQLWESLPLRGTARQTTRPRSDSGGETKSTPVRQPAAGSTNSEALPLRGTA</sequence>
<accession>A0AAV7TR81</accession>
<organism evidence="2 3">
    <name type="scientific">Pleurodeles waltl</name>
    <name type="common">Iberian ribbed newt</name>
    <dbReference type="NCBI Taxonomy" id="8319"/>
    <lineage>
        <taxon>Eukaryota</taxon>
        <taxon>Metazoa</taxon>
        <taxon>Chordata</taxon>
        <taxon>Craniata</taxon>
        <taxon>Vertebrata</taxon>
        <taxon>Euteleostomi</taxon>
        <taxon>Amphibia</taxon>
        <taxon>Batrachia</taxon>
        <taxon>Caudata</taxon>
        <taxon>Salamandroidea</taxon>
        <taxon>Salamandridae</taxon>
        <taxon>Pleurodelinae</taxon>
        <taxon>Pleurodeles</taxon>
    </lineage>
</organism>
<gene>
    <name evidence="2" type="ORF">NDU88_003470</name>
</gene>
<protein>
    <submittedName>
        <fullName evidence="2">Uncharacterized protein</fullName>
    </submittedName>
</protein>
<comment type="caution">
    <text evidence="2">The sequence shown here is derived from an EMBL/GenBank/DDBJ whole genome shotgun (WGS) entry which is preliminary data.</text>
</comment>